<dbReference type="AlphaFoldDB" id="A0A015W310"/>
<organism evidence="1 2">
    <name type="scientific">Bacteroides fragilis str. 3998T(B)3</name>
    <dbReference type="NCBI Taxonomy" id="1339316"/>
    <lineage>
        <taxon>Bacteria</taxon>
        <taxon>Pseudomonadati</taxon>
        <taxon>Bacteroidota</taxon>
        <taxon>Bacteroidia</taxon>
        <taxon>Bacteroidales</taxon>
        <taxon>Bacteroidaceae</taxon>
        <taxon>Bacteroides</taxon>
    </lineage>
</organism>
<accession>A0A015W310</accession>
<evidence type="ECO:0000313" key="1">
    <source>
        <dbReference type="EMBL" id="EXY92613.1"/>
    </source>
</evidence>
<evidence type="ECO:0000313" key="2">
    <source>
        <dbReference type="Proteomes" id="UP000020773"/>
    </source>
</evidence>
<gene>
    <name evidence="1" type="ORF">M125_0662</name>
</gene>
<name>A0A015W310_BACFG</name>
<dbReference type="EMBL" id="JGDB01000015">
    <property type="protein sequence ID" value="EXY92613.1"/>
    <property type="molecule type" value="Genomic_DNA"/>
</dbReference>
<proteinExistence type="predicted"/>
<protein>
    <submittedName>
        <fullName evidence="1">Uncharacterized protein</fullName>
    </submittedName>
</protein>
<dbReference type="Proteomes" id="UP000020773">
    <property type="component" value="Unassembled WGS sequence"/>
</dbReference>
<comment type="caution">
    <text evidence="1">The sequence shown here is derived from an EMBL/GenBank/DDBJ whole genome shotgun (WGS) entry which is preliminary data.</text>
</comment>
<sequence>MYLYVSLSQKERGIAFVLVSLEKQIEQEEEILFSLLLYYE</sequence>
<reference evidence="1 2" key="1">
    <citation type="submission" date="2014-02" db="EMBL/GenBank/DDBJ databases">
        <authorList>
            <person name="Sears C."/>
            <person name="Carroll K."/>
            <person name="Sack B.R."/>
            <person name="Qadri F."/>
            <person name="Myers L.L."/>
            <person name="Chung G.-T."/>
            <person name="Escheverria P."/>
            <person name="Fraser C.M."/>
            <person name="Sadzewicz L."/>
            <person name="Shefchek K.A."/>
            <person name="Tallon L."/>
            <person name="Das S.P."/>
            <person name="Daugherty S."/>
            <person name="Mongodin E.F."/>
        </authorList>
    </citation>
    <scope>NUCLEOTIDE SEQUENCE [LARGE SCALE GENOMIC DNA]</scope>
    <source>
        <strain evidence="2">3998T(B)3</strain>
    </source>
</reference>